<protein>
    <submittedName>
        <fullName evidence="6">Response regulator transcription factor</fullName>
    </submittedName>
</protein>
<evidence type="ECO:0000313" key="6">
    <source>
        <dbReference type="EMBL" id="WEK45388.1"/>
    </source>
</evidence>
<dbReference type="GO" id="GO:0005829">
    <property type="term" value="C:cytosol"/>
    <property type="evidence" value="ECO:0007669"/>
    <property type="project" value="TreeGrafter"/>
</dbReference>
<dbReference type="AlphaFoldDB" id="A0AAJ5X2I8"/>
<dbReference type="InterPro" id="IPR001789">
    <property type="entry name" value="Sig_transdc_resp-reg_receiver"/>
</dbReference>
<name>A0AAJ5X2I8_9SPHN</name>
<dbReference type="InterPro" id="IPR016032">
    <property type="entry name" value="Sig_transdc_resp-reg_C-effctor"/>
</dbReference>
<dbReference type="PANTHER" id="PTHR48111">
    <property type="entry name" value="REGULATOR OF RPOS"/>
    <property type="match status" value="1"/>
</dbReference>
<dbReference type="SMART" id="SM00448">
    <property type="entry name" value="REC"/>
    <property type="match status" value="1"/>
</dbReference>
<dbReference type="GO" id="GO:0032993">
    <property type="term" value="C:protein-DNA complex"/>
    <property type="evidence" value="ECO:0007669"/>
    <property type="project" value="TreeGrafter"/>
</dbReference>
<feature type="domain" description="OmpR/PhoB-type" evidence="5">
    <location>
        <begin position="123"/>
        <end position="222"/>
    </location>
</feature>
<dbReference type="Proteomes" id="UP001218362">
    <property type="component" value="Chromosome"/>
</dbReference>
<evidence type="ECO:0000256" key="3">
    <source>
        <dbReference type="PROSITE-ProRule" id="PRU01091"/>
    </source>
</evidence>
<dbReference type="Pfam" id="PF00486">
    <property type="entry name" value="Trans_reg_C"/>
    <property type="match status" value="1"/>
</dbReference>
<dbReference type="SUPFAM" id="SSF46894">
    <property type="entry name" value="C-terminal effector domain of the bipartite response regulators"/>
    <property type="match status" value="1"/>
</dbReference>
<dbReference type="SMART" id="SM00862">
    <property type="entry name" value="Trans_reg_C"/>
    <property type="match status" value="1"/>
</dbReference>
<evidence type="ECO:0000259" key="4">
    <source>
        <dbReference type="PROSITE" id="PS50110"/>
    </source>
</evidence>
<reference evidence="6" key="1">
    <citation type="submission" date="2023-03" db="EMBL/GenBank/DDBJ databases">
        <title>Andean soil-derived lignocellulolytic bacterial consortium as a source of novel taxa and putative plastic-active enzymes.</title>
        <authorList>
            <person name="Diaz-Garcia L."/>
            <person name="Chuvochina M."/>
            <person name="Feuerriegel G."/>
            <person name="Bunk B."/>
            <person name="Sproer C."/>
            <person name="Streit W.R."/>
            <person name="Rodriguez L.M."/>
            <person name="Overmann J."/>
            <person name="Jimenez D.J."/>
        </authorList>
    </citation>
    <scope>NUCLEOTIDE SEQUENCE</scope>
    <source>
        <strain evidence="6">MAG 26</strain>
    </source>
</reference>
<dbReference type="Gene3D" id="1.10.10.10">
    <property type="entry name" value="Winged helix-like DNA-binding domain superfamily/Winged helix DNA-binding domain"/>
    <property type="match status" value="1"/>
</dbReference>
<dbReference type="GO" id="GO:0006355">
    <property type="term" value="P:regulation of DNA-templated transcription"/>
    <property type="evidence" value="ECO:0007669"/>
    <property type="project" value="InterPro"/>
</dbReference>
<dbReference type="Pfam" id="PF00072">
    <property type="entry name" value="Response_reg"/>
    <property type="match status" value="1"/>
</dbReference>
<dbReference type="SUPFAM" id="SSF52172">
    <property type="entry name" value="CheY-like"/>
    <property type="match status" value="1"/>
</dbReference>
<dbReference type="Gene3D" id="6.10.250.690">
    <property type="match status" value="1"/>
</dbReference>
<dbReference type="GO" id="GO:0000156">
    <property type="term" value="F:phosphorelay response regulator activity"/>
    <property type="evidence" value="ECO:0007669"/>
    <property type="project" value="TreeGrafter"/>
</dbReference>
<dbReference type="KEGG" id="acob:P0Y56_10105"/>
<accession>A0AAJ5X2I8</accession>
<organism evidence="6 7">
    <name type="scientific">Candidatus Andeanibacterium colombiense</name>
    <dbReference type="NCBI Taxonomy" id="3121345"/>
    <lineage>
        <taxon>Bacteria</taxon>
        <taxon>Pseudomonadati</taxon>
        <taxon>Pseudomonadota</taxon>
        <taxon>Alphaproteobacteria</taxon>
        <taxon>Sphingomonadales</taxon>
        <taxon>Sphingomonadaceae</taxon>
        <taxon>Candidatus Andeanibacterium</taxon>
    </lineage>
</organism>
<feature type="DNA-binding region" description="OmpR/PhoB-type" evidence="3">
    <location>
        <begin position="123"/>
        <end position="222"/>
    </location>
</feature>
<feature type="modified residue" description="4-aspartylphosphate" evidence="2">
    <location>
        <position position="51"/>
    </location>
</feature>
<evidence type="ECO:0000313" key="7">
    <source>
        <dbReference type="Proteomes" id="UP001218362"/>
    </source>
</evidence>
<dbReference type="InterPro" id="IPR036388">
    <property type="entry name" value="WH-like_DNA-bd_sf"/>
</dbReference>
<dbReference type="PROSITE" id="PS51755">
    <property type="entry name" value="OMPR_PHOB"/>
    <property type="match status" value="1"/>
</dbReference>
<dbReference type="InterPro" id="IPR039420">
    <property type="entry name" value="WalR-like"/>
</dbReference>
<proteinExistence type="predicted"/>
<dbReference type="PROSITE" id="PS50110">
    <property type="entry name" value="RESPONSE_REGULATORY"/>
    <property type="match status" value="1"/>
</dbReference>
<evidence type="ECO:0000256" key="1">
    <source>
        <dbReference type="ARBA" id="ARBA00023125"/>
    </source>
</evidence>
<dbReference type="PANTHER" id="PTHR48111:SF50">
    <property type="entry name" value="KDP OPERON TRANSCRIPTIONAL REGULATORY PROTEIN KDPE"/>
    <property type="match status" value="1"/>
</dbReference>
<dbReference type="InterPro" id="IPR001867">
    <property type="entry name" value="OmpR/PhoB-type_DNA-bd"/>
</dbReference>
<evidence type="ECO:0000256" key="2">
    <source>
        <dbReference type="PROSITE-ProRule" id="PRU00169"/>
    </source>
</evidence>
<keyword evidence="1 3" id="KW-0238">DNA-binding</keyword>
<dbReference type="InterPro" id="IPR011006">
    <property type="entry name" value="CheY-like_superfamily"/>
</dbReference>
<feature type="domain" description="Response regulatory" evidence="4">
    <location>
        <begin position="2"/>
        <end position="115"/>
    </location>
</feature>
<gene>
    <name evidence="6" type="ORF">P0Y56_10105</name>
</gene>
<evidence type="ECO:0000259" key="5">
    <source>
        <dbReference type="PROSITE" id="PS51755"/>
    </source>
</evidence>
<dbReference type="GO" id="GO:0000976">
    <property type="term" value="F:transcription cis-regulatory region binding"/>
    <property type="evidence" value="ECO:0007669"/>
    <property type="project" value="TreeGrafter"/>
</dbReference>
<sequence>MNILLVDDEPAIVTALGPVLLSQGHAITSAASAGSALQAAEHGNFELVLLDLGLPDADGIEIIGKLKQLTEATVIILSARHLEAEKVRALDEGADDYVNKPFGIEELLARIRAAARRRENAGAPLAFVSDQLSVDSTRREVRLMGEEIRLSPKEFALLEVLCRHAGQVVTHRKLLIAGWNDPHADGQYLRSYVALLRQKLEYDASEPQLILTEPGVGYRLSALPL</sequence>
<dbReference type="Gene3D" id="3.40.50.2300">
    <property type="match status" value="1"/>
</dbReference>
<keyword evidence="2" id="KW-0597">Phosphoprotein</keyword>
<dbReference type="EMBL" id="CP119316">
    <property type="protein sequence ID" value="WEK45388.1"/>
    <property type="molecule type" value="Genomic_DNA"/>
</dbReference>
<dbReference type="CDD" id="cd00383">
    <property type="entry name" value="trans_reg_C"/>
    <property type="match status" value="1"/>
</dbReference>